<dbReference type="Proteomes" id="UP000075187">
    <property type="component" value="Chromosome"/>
</dbReference>
<evidence type="ECO:0000256" key="1">
    <source>
        <dbReference type="ARBA" id="ARBA00010515"/>
    </source>
</evidence>
<dbReference type="InterPro" id="IPR029058">
    <property type="entry name" value="AB_hydrolase_fold"/>
</dbReference>
<protein>
    <submittedName>
        <fullName evidence="4">Alpha/beta hydrolase</fullName>
    </submittedName>
</protein>
<sequence>MDETSLTVEDARSALRQAQVTCVHDLAIESHGRSLPLRLYAPPGKGPFPVLVFFHGGGWVTGDLDTHDGFCRLMCEWAGCAVVAVDYARPPEHLFPTALEDCWTAFKWVTRQGADCKLDTSSIAVAGGGSGGGMAAVISQRDAKCDKPCICFQLLLYPLLDCHTRRRSHTRFGQGYGLTVDLLEWYLGQYLPPGTSRVDTRLSPLLSDSLHGLPRTMIITCGLDVLRDEGRAYAAQLRAAGVTVEHKEFSGMRHGFMNYPAAHDEARRALLLCARTLQAQLRAE</sequence>
<name>A0ABM5ZNZ5_9PSED</name>
<proteinExistence type="inferred from homology"/>
<feature type="domain" description="Alpha/beta hydrolase fold-3" evidence="3">
    <location>
        <begin position="51"/>
        <end position="257"/>
    </location>
</feature>
<gene>
    <name evidence="4" type="ORF">AWU82_13295</name>
</gene>
<dbReference type="InterPro" id="IPR050300">
    <property type="entry name" value="GDXG_lipolytic_enzyme"/>
</dbReference>
<accession>A0ABM5ZNZ5</accession>
<dbReference type="PROSITE" id="PS01173">
    <property type="entry name" value="LIPASE_GDXG_HIS"/>
    <property type="match status" value="1"/>
</dbReference>
<comment type="similarity">
    <text evidence="1">Belongs to the 'GDXG' lipolytic enzyme family.</text>
</comment>
<evidence type="ECO:0000256" key="2">
    <source>
        <dbReference type="ARBA" id="ARBA00022801"/>
    </source>
</evidence>
<dbReference type="Pfam" id="PF07859">
    <property type="entry name" value="Abhydrolase_3"/>
    <property type="match status" value="1"/>
</dbReference>
<dbReference type="PANTHER" id="PTHR48081">
    <property type="entry name" value="AB HYDROLASE SUPERFAMILY PROTEIN C4A8.06C"/>
    <property type="match status" value="1"/>
</dbReference>
<organism evidence="4 5">
    <name type="scientific">Pseudomonas glycinae</name>
    <dbReference type="NCBI Taxonomy" id="1785145"/>
    <lineage>
        <taxon>Bacteria</taxon>
        <taxon>Pseudomonadati</taxon>
        <taxon>Pseudomonadota</taxon>
        <taxon>Gammaproteobacteria</taxon>
        <taxon>Pseudomonadales</taxon>
        <taxon>Pseudomonadaceae</taxon>
        <taxon>Pseudomonas</taxon>
    </lineage>
</organism>
<dbReference type="RefSeq" id="WP_064381495.1">
    <property type="nucleotide sequence ID" value="NZ_CP014205.2"/>
</dbReference>
<keyword evidence="5" id="KW-1185">Reference proteome</keyword>
<dbReference type="GO" id="GO:0016787">
    <property type="term" value="F:hydrolase activity"/>
    <property type="evidence" value="ECO:0007669"/>
    <property type="project" value="UniProtKB-KW"/>
</dbReference>
<dbReference type="Gene3D" id="3.40.50.1820">
    <property type="entry name" value="alpha/beta hydrolase"/>
    <property type="match status" value="1"/>
</dbReference>
<keyword evidence="2 4" id="KW-0378">Hydrolase</keyword>
<dbReference type="SUPFAM" id="SSF53474">
    <property type="entry name" value="alpha/beta-Hydrolases"/>
    <property type="match status" value="1"/>
</dbReference>
<dbReference type="EMBL" id="CP014205">
    <property type="protein sequence ID" value="AMQ84250.1"/>
    <property type="molecule type" value="Genomic_DNA"/>
</dbReference>
<dbReference type="PANTHER" id="PTHR48081:SF8">
    <property type="entry name" value="ALPHA_BETA HYDROLASE FOLD-3 DOMAIN-CONTAINING PROTEIN-RELATED"/>
    <property type="match status" value="1"/>
</dbReference>
<evidence type="ECO:0000259" key="3">
    <source>
        <dbReference type="Pfam" id="PF07859"/>
    </source>
</evidence>
<evidence type="ECO:0000313" key="4">
    <source>
        <dbReference type="EMBL" id="AMQ84250.1"/>
    </source>
</evidence>
<evidence type="ECO:0000313" key="5">
    <source>
        <dbReference type="Proteomes" id="UP000075187"/>
    </source>
</evidence>
<dbReference type="InterPro" id="IPR002168">
    <property type="entry name" value="Lipase_GDXG_HIS_AS"/>
</dbReference>
<reference evidence="4" key="1">
    <citation type="submission" date="2017-12" db="EMBL/GenBank/DDBJ databases">
        <title>Pseudomonas sp. MS586 complete sequence.</title>
        <authorList>
            <person name="Lu S."/>
            <person name="Deng P."/>
        </authorList>
    </citation>
    <scope>NUCLEOTIDE SEQUENCE</scope>
    <source>
        <strain evidence="4">MS586</strain>
    </source>
</reference>
<dbReference type="InterPro" id="IPR013094">
    <property type="entry name" value="AB_hydrolase_3"/>
</dbReference>